<evidence type="ECO:0000313" key="10">
    <source>
        <dbReference type="EMBL" id="PNR46827.1"/>
    </source>
</evidence>
<dbReference type="RefSeq" id="XP_024385732.1">
    <property type="nucleotide sequence ID" value="XM_024529964.2"/>
</dbReference>
<dbReference type="AlphaFoldDB" id="A0A2K1JZ79"/>
<dbReference type="GO" id="GO:0005658">
    <property type="term" value="C:alpha DNA polymerase:primase complex"/>
    <property type="evidence" value="ECO:0000318"/>
    <property type="project" value="GO_Central"/>
</dbReference>
<comment type="subcellular location">
    <subcellularLocation>
        <location evidence="1 6">Nucleus</location>
    </subcellularLocation>
</comment>
<feature type="region of interest" description="Disordered" evidence="7">
    <location>
        <begin position="104"/>
        <end position="126"/>
    </location>
</feature>
<dbReference type="PANTHER" id="PTHR23061">
    <property type="entry name" value="DNA POLYMERASE 2 ALPHA 70 KDA SUBUNIT"/>
    <property type="match status" value="1"/>
</dbReference>
<evidence type="ECO:0000259" key="9">
    <source>
        <dbReference type="Pfam" id="PF22062"/>
    </source>
</evidence>
<accession>A0A2K1JZ79</accession>
<evidence type="ECO:0000256" key="2">
    <source>
        <dbReference type="ARBA" id="ARBA00007299"/>
    </source>
</evidence>
<sequence>MEDQIRTEFLNNNFTLEDDETAEKCASLCMSFGMEPEMFVSKWELFYLNQQLDGVQVLKANLDSFKQFLERDKIESFRKRQTGLHYYTRDDVDMLLDDKQETEWQEKHLPATPSKERPTSGSYVDPMELTPPPFASKNRGFSLHTPADVSLKPSDTPFQRRVKKFNVQSTFNDHLSFEASEEAVSNSGDDDILKRLKPVRRCEVDVVRTGPEPGIRYMFDQTENRFGAVDRRIQNFAKVLEERLQRKMNDHVAVSSQEKVMVVGRICCDAEGHLNDNSILLEGSVEHSNGQRVRLDLRNIPRFSFFPGQVLGVEGQNPSGFCLMATRIFDSIPVSSSSLKSDEPPTKRRTSSRDPSDSEPRQYTRIVAAAGPFTTNDNLAYEPLVELFAYAKKVRPNLLILMGPFVDSEHPQIKQGTVGKLFSHIFQEEIRMRVEDYCEEMGDGCRIVLVPSHRDAHHDLIFPQPPFDADEFEDPNHQITLLSNPGVLKVDEVTVGFCTTDILRHLSSEEVSRVPQGASSDRMTRLASHLLSQRSFYPLFPPPQSVPLDLSVAPESLDLSSSPDILLLSSNLAPFVKVLSLPADIQRQENREKVEKVKCICINPGYAARGMSGGTFTEIHLSSGDSNTELEPLHKRAQVKIVRV</sequence>
<feature type="domain" description="DNA polymerase alpha/delta/epsilon subunit B" evidence="8">
    <location>
        <begin position="366"/>
        <end position="577"/>
    </location>
</feature>
<reference evidence="10 12" key="2">
    <citation type="journal article" date="2018" name="Plant J.">
        <title>The Physcomitrella patens chromosome-scale assembly reveals moss genome structure and evolution.</title>
        <authorList>
            <person name="Lang D."/>
            <person name="Ullrich K.K."/>
            <person name="Murat F."/>
            <person name="Fuchs J."/>
            <person name="Jenkins J."/>
            <person name="Haas F.B."/>
            <person name="Piednoel M."/>
            <person name="Gundlach H."/>
            <person name="Van Bel M."/>
            <person name="Meyberg R."/>
            <person name="Vives C."/>
            <person name="Morata J."/>
            <person name="Symeonidi A."/>
            <person name="Hiss M."/>
            <person name="Muchero W."/>
            <person name="Kamisugi Y."/>
            <person name="Saleh O."/>
            <person name="Blanc G."/>
            <person name="Decker E.L."/>
            <person name="van Gessel N."/>
            <person name="Grimwood J."/>
            <person name="Hayes R.D."/>
            <person name="Graham S.W."/>
            <person name="Gunter L.E."/>
            <person name="McDaniel S.F."/>
            <person name="Hoernstein S.N.W."/>
            <person name="Larsson A."/>
            <person name="Li F.W."/>
            <person name="Perroud P.F."/>
            <person name="Phillips J."/>
            <person name="Ranjan P."/>
            <person name="Rokshar D.S."/>
            <person name="Rothfels C.J."/>
            <person name="Schneider L."/>
            <person name="Shu S."/>
            <person name="Stevenson D.W."/>
            <person name="Thummler F."/>
            <person name="Tillich M."/>
            <person name="Villarreal Aguilar J.C."/>
            <person name="Widiez T."/>
            <person name="Wong G.K."/>
            <person name="Wymore A."/>
            <person name="Zhang Y."/>
            <person name="Zimmer A.D."/>
            <person name="Quatrano R.S."/>
            <person name="Mayer K.F.X."/>
            <person name="Goodstein D."/>
            <person name="Casacuberta J.M."/>
            <person name="Vandepoele K."/>
            <person name="Reski R."/>
            <person name="Cuming A.C."/>
            <person name="Tuskan G.A."/>
            <person name="Maumus F."/>
            <person name="Salse J."/>
            <person name="Schmutz J."/>
            <person name="Rensing S.A."/>
        </authorList>
    </citation>
    <scope>NUCLEOTIDE SEQUENCE [LARGE SCALE GENOMIC DNA]</scope>
    <source>
        <strain evidence="11 12">cv. Gransden 2004</strain>
    </source>
</reference>
<dbReference type="GO" id="GO:0003677">
    <property type="term" value="F:DNA binding"/>
    <property type="evidence" value="ECO:0007669"/>
    <property type="project" value="InterPro"/>
</dbReference>
<evidence type="ECO:0000256" key="6">
    <source>
        <dbReference type="PIRNR" id="PIRNR018300"/>
    </source>
</evidence>
<dbReference type="KEGG" id="ppp:112287200"/>
<dbReference type="Gene3D" id="1.10.8.530">
    <property type="entry name" value="DNA polymerase alpha-primase, subunit B, N-terminal domain"/>
    <property type="match status" value="1"/>
</dbReference>
<dbReference type="InterPro" id="IPR007185">
    <property type="entry name" value="DNA_pol_a/d/e_bsu"/>
</dbReference>
<evidence type="ECO:0000313" key="12">
    <source>
        <dbReference type="Proteomes" id="UP000006727"/>
    </source>
</evidence>
<dbReference type="PaxDb" id="3218-PP1S145_94V6.1"/>
<dbReference type="STRING" id="3218.A0A2K1JZ79"/>
<proteinExistence type="inferred from homology"/>
<dbReference type="InterPro" id="IPR016722">
    <property type="entry name" value="DNA_pol_alpha_bsu"/>
</dbReference>
<dbReference type="FunFam" id="3.60.21.60:FF:000004">
    <property type="entry name" value="DNA polymerase alpha subunit B"/>
    <property type="match status" value="1"/>
</dbReference>
<dbReference type="EMBL" id="ABEU02000010">
    <property type="protein sequence ID" value="PNR46827.1"/>
    <property type="molecule type" value="Genomic_DNA"/>
</dbReference>
<dbReference type="GeneID" id="112287200"/>
<protein>
    <recommendedName>
        <fullName evidence="3 6">DNA polymerase alpha subunit B</fullName>
    </recommendedName>
</protein>
<reference evidence="10 12" key="1">
    <citation type="journal article" date="2008" name="Science">
        <title>The Physcomitrella genome reveals evolutionary insights into the conquest of land by plants.</title>
        <authorList>
            <person name="Rensing S."/>
            <person name="Lang D."/>
            <person name="Zimmer A."/>
            <person name="Terry A."/>
            <person name="Salamov A."/>
            <person name="Shapiro H."/>
            <person name="Nishiyama T."/>
            <person name="Perroud P.-F."/>
            <person name="Lindquist E."/>
            <person name="Kamisugi Y."/>
            <person name="Tanahashi T."/>
            <person name="Sakakibara K."/>
            <person name="Fujita T."/>
            <person name="Oishi K."/>
            <person name="Shin-I T."/>
            <person name="Kuroki Y."/>
            <person name="Toyoda A."/>
            <person name="Suzuki Y."/>
            <person name="Hashimoto A."/>
            <person name="Yamaguchi K."/>
            <person name="Sugano A."/>
            <person name="Kohara Y."/>
            <person name="Fujiyama A."/>
            <person name="Anterola A."/>
            <person name="Aoki S."/>
            <person name="Ashton N."/>
            <person name="Barbazuk W.B."/>
            <person name="Barker E."/>
            <person name="Bennetzen J."/>
            <person name="Bezanilla M."/>
            <person name="Blankenship R."/>
            <person name="Cho S.H."/>
            <person name="Dutcher S."/>
            <person name="Estelle M."/>
            <person name="Fawcett J.A."/>
            <person name="Gundlach H."/>
            <person name="Hanada K."/>
            <person name="Heyl A."/>
            <person name="Hicks K.A."/>
            <person name="Hugh J."/>
            <person name="Lohr M."/>
            <person name="Mayer K."/>
            <person name="Melkozernov A."/>
            <person name="Murata T."/>
            <person name="Nelson D."/>
            <person name="Pils B."/>
            <person name="Prigge M."/>
            <person name="Reiss B."/>
            <person name="Renner T."/>
            <person name="Rombauts S."/>
            <person name="Rushton P."/>
            <person name="Sanderfoot A."/>
            <person name="Schween G."/>
            <person name="Shiu S.-H."/>
            <person name="Stueber K."/>
            <person name="Theodoulou F.L."/>
            <person name="Tu H."/>
            <person name="Van de Peer Y."/>
            <person name="Verrier P.J."/>
            <person name="Waters E."/>
            <person name="Wood A."/>
            <person name="Yang L."/>
            <person name="Cove D."/>
            <person name="Cuming A."/>
            <person name="Hasebe M."/>
            <person name="Lucas S."/>
            <person name="Mishler D.B."/>
            <person name="Reski R."/>
            <person name="Grigoriev I."/>
            <person name="Quatrano R.S."/>
            <person name="Boore J.L."/>
        </authorList>
    </citation>
    <scope>NUCLEOTIDE SEQUENCE [LARGE SCALE GENOMIC DNA]</scope>
    <source>
        <strain evidence="11 12">cv. Gransden 2004</strain>
    </source>
</reference>
<dbReference type="FunCoup" id="A0A2K1JZ79">
    <property type="interactions" value="2902"/>
</dbReference>
<dbReference type="Gene3D" id="3.60.21.60">
    <property type="match status" value="2"/>
</dbReference>
<reference evidence="11" key="3">
    <citation type="submission" date="2020-12" db="UniProtKB">
        <authorList>
            <consortium name="EnsemblPlants"/>
        </authorList>
    </citation>
    <scope>IDENTIFICATION</scope>
</reference>
<keyword evidence="5 6" id="KW-0539">Nucleus</keyword>
<feature type="region of interest" description="Disordered" evidence="7">
    <location>
        <begin position="335"/>
        <end position="362"/>
    </location>
</feature>
<dbReference type="PANTHER" id="PTHR23061:SF12">
    <property type="entry name" value="DNA POLYMERASE ALPHA SUBUNIT B"/>
    <property type="match status" value="1"/>
</dbReference>
<gene>
    <name evidence="11" type="primary">LOC112287200</name>
    <name evidence="10" type="ORF">PHYPA_013947</name>
</gene>
<evidence type="ECO:0000256" key="5">
    <source>
        <dbReference type="ARBA" id="ARBA00023242"/>
    </source>
</evidence>
<comment type="similarity">
    <text evidence="2 6">Belongs to the DNA polymerase alpha subunit B family.</text>
</comment>
<dbReference type="OrthoDB" id="336885at2759"/>
<dbReference type="Gramene" id="Pp3c10_15960V3.2">
    <property type="protein sequence ID" value="Pp3c10_15960V3.2"/>
    <property type="gene ID" value="Pp3c10_15960"/>
</dbReference>
<evidence type="ECO:0000313" key="11">
    <source>
        <dbReference type="EnsemblPlants" id="Pp3c10_15960V3.1"/>
    </source>
</evidence>
<dbReference type="EnsemblPlants" id="Pp3c10_15960V3.2">
    <property type="protein sequence ID" value="Pp3c10_15960V3.2"/>
    <property type="gene ID" value="Pp3c10_15960"/>
</dbReference>
<dbReference type="InterPro" id="IPR043034">
    <property type="entry name" value="DNA_pol_alpha_B_N_sf"/>
</dbReference>
<evidence type="ECO:0000256" key="4">
    <source>
        <dbReference type="ARBA" id="ARBA00022705"/>
    </source>
</evidence>
<feature type="compositionally biased region" description="Basic and acidic residues" evidence="7">
    <location>
        <begin position="340"/>
        <end position="362"/>
    </location>
</feature>
<evidence type="ECO:0000259" key="8">
    <source>
        <dbReference type="Pfam" id="PF04042"/>
    </source>
</evidence>
<keyword evidence="4 6" id="KW-0235">DNA replication</keyword>
<dbReference type="Gramene" id="Pp3c10_15960V3.1">
    <property type="protein sequence ID" value="Pp3c10_15960V3.1"/>
    <property type="gene ID" value="Pp3c10_15960"/>
</dbReference>
<dbReference type="Proteomes" id="UP000006727">
    <property type="component" value="Chromosome 10"/>
</dbReference>
<feature type="compositionally biased region" description="Basic and acidic residues" evidence="7">
    <location>
        <begin position="104"/>
        <end position="118"/>
    </location>
</feature>
<dbReference type="Pfam" id="PF04042">
    <property type="entry name" value="DNA_pol_E_B"/>
    <property type="match status" value="1"/>
</dbReference>
<dbReference type="GO" id="GO:0006270">
    <property type="term" value="P:DNA replication initiation"/>
    <property type="evidence" value="ECO:0000318"/>
    <property type="project" value="GO_Central"/>
</dbReference>
<dbReference type="InterPro" id="IPR054300">
    <property type="entry name" value="OB_DPOA2"/>
</dbReference>
<evidence type="ECO:0000256" key="1">
    <source>
        <dbReference type="ARBA" id="ARBA00004123"/>
    </source>
</evidence>
<feature type="domain" description="DNA polymerase alpha subunit B OB" evidence="9">
    <location>
        <begin position="229"/>
        <end position="330"/>
    </location>
</feature>
<dbReference type="OMA" id="RFMYDRT"/>
<dbReference type="Pfam" id="PF22062">
    <property type="entry name" value="OB_DPOA2"/>
    <property type="match status" value="1"/>
</dbReference>
<keyword evidence="12" id="KW-1185">Reference proteome</keyword>
<evidence type="ECO:0000256" key="7">
    <source>
        <dbReference type="SAM" id="MobiDB-lite"/>
    </source>
</evidence>
<evidence type="ECO:0000256" key="3">
    <source>
        <dbReference type="ARBA" id="ARBA00018596"/>
    </source>
</evidence>
<comment type="function">
    <text evidence="6">Accessory subunit of the DNA polymerase alpha complex (also known as the alpha DNA polymerase-primase complex) which plays an essential role in the initiation of DNA synthesis.</text>
</comment>
<dbReference type="EnsemblPlants" id="Pp3c10_15960V3.1">
    <property type="protein sequence ID" value="Pp3c10_15960V3.1"/>
    <property type="gene ID" value="Pp3c10_15960"/>
</dbReference>
<dbReference type="PIRSF" id="PIRSF018300">
    <property type="entry name" value="DNA_pol_alph_2"/>
    <property type="match status" value="1"/>
</dbReference>
<organism evidence="10">
    <name type="scientific">Physcomitrium patens</name>
    <name type="common">Spreading-leaved earth moss</name>
    <name type="synonym">Physcomitrella patens</name>
    <dbReference type="NCBI Taxonomy" id="3218"/>
    <lineage>
        <taxon>Eukaryota</taxon>
        <taxon>Viridiplantae</taxon>
        <taxon>Streptophyta</taxon>
        <taxon>Embryophyta</taxon>
        <taxon>Bryophyta</taxon>
        <taxon>Bryophytina</taxon>
        <taxon>Bryopsida</taxon>
        <taxon>Funariidae</taxon>
        <taxon>Funariales</taxon>
        <taxon>Funariaceae</taxon>
        <taxon>Physcomitrium</taxon>
    </lineage>
</organism>
<name>A0A2K1JZ79_PHYPA</name>